<evidence type="ECO:0000313" key="2">
    <source>
        <dbReference type="EMBL" id="KRL89626.1"/>
    </source>
</evidence>
<name>A0A0R1UEG9_9LACO</name>
<dbReference type="PANTHER" id="PTHR22916:SF3">
    <property type="entry name" value="UDP-GLCNAC:BETAGAL BETA-1,3-N-ACETYLGLUCOSAMINYLTRANSFERASE-LIKE PROTEIN 1"/>
    <property type="match status" value="1"/>
</dbReference>
<dbReference type="CDD" id="cd00761">
    <property type="entry name" value="Glyco_tranf_GTA_type"/>
    <property type="match status" value="1"/>
</dbReference>
<dbReference type="SUPFAM" id="SSF53448">
    <property type="entry name" value="Nucleotide-diphospho-sugar transferases"/>
    <property type="match status" value="1"/>
</dbReference>
<dbReference type="InterPro" id="IPR029044">
    <property type="entry name" value="Nucleotide-diphossugar_trans"/>
</dbReference>
<gene>
    <name evidence="2" type="ORF">FC46_GL000729</name>
</gene>
<evidence type="ECO:0000313" key="3">
    <source>
        <dbReference type="Proteomes" id="UP000051036"/>
    </source>
</evidence>
<dbReference type="EMBL" id="AZFM01000020">
    <property type="protein sequence ID" value="KRL89626.1"/>
    <property type="molecule type" value="Genomic_DNA"/>
</dbReference>
<keyword evidence="3" id="KW-1185">Reference proteome</keyword>
<feature type="domain" description="Glycosyltransferase 2-like" evidence="1">
    <location>
        <begin position="3"/>
        <end position="146"/>
    </location>
</feature>
<protein>
    <recommendedName>
        <fullName evidence="1">Glycosyltransferase 2-like domain-containing protein</fullName>
    </recommendedName>
</protein>
<organism evidence="2 3">
    <name type="scientific">Lactobacillus kalixensis DSM 16043</name>
    <dbReference type="NCBI Taxonomy" id="1423763"/>
    <lineage>
        <taxon>Bacteria</taxon>
        <taxon>Bacillati</taxon>
        <taxon>Bacillota</taxon>
        <taxon>Bacilli</taxon>
        <taxon>Lactobacillales</taxon>
        <taxon>Lactobacillaceae</taxon>
        <taxon>Lactobacillus</taxon>
    </lineage>
</organism>
<dbReference type="PATRIC" id="fig|1423763.3.peg.734"/>
<dbReference type="RefSeq" id="WP_057799041.1">
    <property type="nucleotide sequence ID" value="NZ_AZFM01000020.1"/>
</dbReference>
<dbReference type="InterPro" id="IPR001173">
    <property type="entry name" value="Glyco_trans_2-like"/>
</dbReference>
<dbReference type="OrthoDB" id="396512at2"/>
<accession>A0A0R1UEG9</accession>
<sequence length="319" mass="37321">MISIIVPCFNVEKYIERCFDSIKNQTYRNFEIVFINDGSTDATLSILKEIINNYPNLNIVVYSQDNQGVSVARNTGLELANGEYVTFIDADDFVFPDFLQVLNDNKDGVGLSVVGITGDGFNIKKTSFEGIIPKDKFVYEFWLTQHLWGSVANKIYSMQIIQDHNLSFDPELKIMEDMYFNMNYCQHIDKIYVSNQQLYYYPKNAESTMHNSNFSNKMTIIATFHKLLNLPLSKSDHEIIELHQVNSLIWVLNNLYKNKELEDFDQFKETISKEFKKSNRLLFLKKGWKKGSVRYLTFLVYQISPTLYENLMLLYCKFK</sequence>
<dbReference type="PANTHER" id="PTHR22916">
    <property type="entry name" value="GLYCOSYLTRANSFERASE"/>
    <property type="match status" value="1"/>
</dbReference>
<dbReference type="Proteomes" id="UP000051036">
    <property type="component" value="Unassembled WGS sequence"/>
</dbReference>
<dbReference type="GO" id="GO:0016758">
    <property type="term" value="F:hexosyltransferase activity"/>
    <property type="evidence" value="ECO:0007669"/>
    <property type="project" value="UniProtKB-ARBA"/>
</dbReference>
<comment type="caution">
    <text evidence="2">The sequence shown here is derived from an EMBL/GenBank/DDBJ whole genome shotgun (WGS) entry which is preliminary data.</text>
</comment>
<dbReference type="Pfam" id="PF00535">
    <property type="entry name" value="Glycos_transf_2"/>
    <property type="match status" value="1"/>
</dbReference>
<dbReference type="Gene3D" id="3.90.550.10">
    <property type="entry name" value="Spore Coat Polysaccharide Biosynthesis Protein SpsA, Chain A"/>
    <property type="match status" value="1"/>
</dbReference>
<dbReference type="AlphaFoldDB" id="A0A0R1UEG9"/>
<proteinExistence type="predicted"/>
<dbReference type="STRING" id="1423763.FC46_GL000729"/>
<reference evidence="2 3" key="1">
    <citation type="journal article" date="2015" name="Genome Announc.">
        <title>Expanding the biotechnology potential of lactobacilli through comparative genomics of 213 strains and associated genera.</title>
        <authorList>
            <person name="Sun Z."/>
            <person name="Harris H.M."/>
            <person name="McCann A."/>
            <person name="Guo C."/>
            <person name="Argimon S."/>
            <person name="Zhang W."/>
            <person name="Yang X."/>
            <person name="Jeffery I.B."/>
            <person name="Cooney J.C."/>
            <person name="Kagawa T.F."/>
            <person name="Liu W."/>
            <person name="Song Y."/>
            <person name="Salvetti E."/>
            <person name="Wrobel A."/>
            <person name="Rasinkangas P."/>
            <person name="Parkhill J."/>
            <person name="Rea M.C."/>
            <person name="O'Sullivan O."/>
            <person name="Ritari J."/>
            <person name="Douillard F.P."/>
            <person name="Paul Ross R."/>
            <person name="Yang R."/>
            <person name="Briner A.E."/>
            <person name="Felis G.E."/>
            <person name="de Vos W.M."/>
            <person name="Barrangou R."/>
            <person name="Klaenhammer T.R."/>
            <person name="Caufield P.W."/>
            <person name="Cui Y."/>
            <person name="Zhang H."/>
            <person name="O'Toole P.W."/>
        </authorList>
    </citation>
    <scope>NUCLEOTIDE SEQUENCE [LARGE SCALE GENOMIC DNA]</scope>
    <source>
        <strain evidence="2 3">DSM 16043</strain>
    </source>
</reference>
<evidence type="ECO:0000259" key="1">
    <source>
        <dbReference type="Pfam" id="PF00535"/>
    </source>
</evidence>